<protein>
    <submittedName>
        <fullName evidence="2">Uncharacterized protein</fullName>
    </submittedName>
</protein>
<proteinExistence type="predicted"/>
<dbReference type="Proteomes" id="UP001630127">
    <property type="component" value="Unassembled WGS sequence"/>
</dbReference>
<organism evidence="2 3">
    <name type="scientific">Cinchona calisaya</name>
    <dbReference type="NCBI Taxonomy" id="153742"/>
    <lineage>
        <taxon>Eukaryota</taxon>
        <taxon>Viridiplantae</taxon>
        <taxon>Streptophyta</taxon>
        <taxon>Embryophyta</taxon>
        <taxon>Tracheophyta</taxon>
        <taxon>Spermatophyta</taxon>
        <taxon>Magnoliopsida</taxon>
        <taxon>eudicotyledons</taxon>
        <taxon>Gunneridae</taxon>
        <taxon>Pentapetalae</taxon>
        <taxon>asterids</taxon>
        <taxon>lamiids</taxon>
        <taxon>Gentianales</taxon>
        <taxon>Rubiaceae</taxon>
        <taxon>Cinchonoideae</taxon>
        <taxon>Cinchoneae</taxon>
        <taxon>Cinchona</taxon>
    </lineage>
</organism>
<comment type="caution">
    <text evidence="2">The sequence shown here is derived from an EMBL/GenBank/DDBJ whole genome shotgun (WGS) entry which is preliminary data.</text>
</comment>
<keyword evidence="3" id="KW-1185">Reference proteome</keyword>
<gene>
    <name evidence="2" type="ORF">ACH5RR_032899</name>
</gene>
<evidence type="ECO:0000313" key="3">
    <source>
        <dbReference type="Proteomes" id="UP001630127"/>
    </source>
</evidence>
<evidence type="ECO:0000256" key="1">
    <source>
        <dbReference type="SAM" id="SignalP"/>
    </source>
</evidence>
<sequence>MSSKVFLTLCTLVLLYFAKEVPLAPKQPVGLSDYALLLDNHEEIDFDLSKSEAQRPPKYQVPTKRGGKKNETQLVAFPIGAILKPFDWKKFASDERSTSAGDCDSGKCWKHMMSNRSPQGVATNPAERVLNAEKMFTAILSSNQTLDAIGDQIGSIHFIAEGATLDETKSSDNTISGPRQFGLVARNLGKPFDLTPL</sequence>
<name>A0ABD2YML6_9GENT</name>
<accession>A0ABD2YML6</accession>
<dbReference type="AlphaFoldDB" id="A0ABD2YML6"/>
<feature type="signal peptide" evidence="1">
    <location>
        <begin position="1"/>
        <end position="18"/>
    </location>
</feature>
<dbReference type="EMBL" id="JBJUIK010000013">
    <property type="protein sequence ID" value="KAL3507517.1"/>
    <property type="molecule type" value="Genomic_DNA"/>
</dbReference>
<evidence type="ECO:0000313" key="2">
    <source>
        <dbReference type="EMBL" id="KAL3507517.1"/>
    </source>
</evidence>
<keyword evidence="1" id="KW-0732">Signal</keyword>
<feature type="chain" id="PRO_5044843259" evidence="1">
    <location>
        <begin position="19"/>
        <end position="197"/>
    </location>
</feature>
<reference evidence="2 3" key="1">
    <citation type="submission" date="2024-11" db="EMBL/GenBank/DDBJ databases">
        <title>A near-complete genome assembly of Cinchona calisaya.</title>
        <authorList>
            <person name="Lian D.C."/>
            <person name="Zhao X.W."/>
            <person name="Wei L."/>
        </authorList>
    </citation>
    <scope>NUCLEOTIDE SEQUENCE [LARGE SCALE GENOMIC DNA]</scope>
    <source>
        <tissue evidence="2">Nenye</tissue>
    </source>
</reference>